<protein>
    <submittedName>
        <fullName evidence="2">NAD(P)H-binding</fullName>
    </submittedName>
</protein>
<sequence length="222" mass="22375">MTTTTNTPLRIAIIGATGKVSRHVITQLHARGDDVVAIFRNADRADAIAELGATPVVLDIEQATGAALAEAIAGSDAVLFSAGAGGGDAARTRAVDFDGAVLAMAAASAANVKRFIMVSAMGAGGPVPTEGDMVTYYQAKHDADEALMATDLDWTILRPGALTDDAATGLVSIAENVGRGSVPRADVAAVIIAALDDSRSIGAAWELASGSQSISDAIDSQG</sequence>
<dbReference type="PANTHER" id="PTHR15020">
    <property type="entry name" value="FLAVIN REDUCTASE-RELATED"/>
    <property type="match status" value="1"/>
</dbReference>
<feature type="domain" description="NAD(P)-binding" evidence="1">
    <location>
        <begin position="15"/>
        <end position="197"/>
    </location>
</feature>
<dbReference type="Pfam" id="PF13460">
    <property type="entry name" value="NAD_binding_10"/>
    <property type="match status" value="1"/>
</dbReference>
<reference evidence="2 3" key="1">
    <citation type="submission" date="2017-09" db="EMBL/GenBank/DDBJ databases">
        <authorList>
            <person name="Ehlers B."/>
            <person name="Leendertz F.H."/>
        </authorList>
    </citation>
    <scope>NUCLEOTIDE SEQUENCE [LARGE SCALE GENOMIC DNA]</scope>
    <source>
        <strain evidence="2 3">CGMCC 1.05381</strain>
    </source>
</reference>
<dbReference type="RefSeq" id="WP_097061941.1">
    <property type="nucleotide sequence ID" value="NZ_BMLC01000001.1"/>
</dbReference>
<dbReference type="Proteomes" id="UP000219440">
    <property type="component" value="Unassembled WGS sequence"/>
</dbReference>
<gene>
    <name evidence="2" type="ORF">SAMN06296378_2896</name>
</gene>
<dbReference type="InterPro" id="IPR016040">
    <property type="entry name" value="NAD(P)-bd_dom"/>
</dbReference>
<dbReference type="PANTHER" id="PTHR15020:SF50">
    <property type="entry name" value="UPF0659 PROTEIN YMR090W"/>
    <property type="match status" value="1"/>
</dbReference>
<evidence type="ECO:0000259" key="1">
    <source>
        <dbReference type="Pfam" id="PF13460"/>
    </source>
</evidence>
<proteinExistence type="predicted"/>
<keyword evidence="3" id="KW-1185">Reference proteome</keyword>
<organism evidence="2 3">
    <name type="scientific">Salinibacterium xinjiangense</name>
    <dbReference type="NCBI Taxonomy" id="386302"/>
    <lineage>
        <taxon>Bacteria</taxon>
        <taxon>Bacillati</taxon>
        <taxon>Actinomycetota</taxon>
        <taxon>Actinomycetes</taxon>
        <taxon>Micrococcales</taxon>
        <taxon>Microbacteriaceae</taxon>
        <taxon>Salinibacterium</taxon>
    </lineage>
</organism>
<name>A0A2C9A3B5_9MICO</name>
<accession>A0A2C9A3B5</accession>
<evidence type="ECO:0000313" key="2">
    <source>
        <dbReference type="EMBL" id="SOE73944.1"/>
    </source>
</evidence>
<dbReference type="SUPFAM" id="SSF51735">
    <property type="entry name" value="NAD(P)-binding Rossmann-fold domains"/>
    <property type="match status" value="1"/>
</dbReference>
<dbReference type="AlphaFoldDB" id="A0A2C9A3B5"/>
<evidence type="ECO:0000313" key="3">
    <source>
        <dbReference type="Proteomes" id="UP000219440"/>
    </source>
</evidence>
<dbReference type="EMBL" id="OCST01000006">
    <property type="protein sequence ID" value="SOE73944.1"/>
    <property type="molecule type" value="Genomic_DNA"/>
</dbReference>
<dbReference type="InterPro" id="IPR036291">
    <property type="entry name" value="NAD(P)-bd_dom_sf"/>
</dbReference>
<dbReference type="OrthoDB" id="9771302at2"/>
<dbReference type="Gene3D" id="3.40.50.720">
    <property type="entry name" value="NAD(P)-binding Rossmann-like Domain"/>
    <property type="match status" value="1"/>
</dbReference>